<gene>
    <name evidence="1" type="ordered locus">Pmob_1887</name>
</gene>
<accession>A9BGZ3</accession>
<dbReference type="KEGG" id="pmo:Pmob_1887"/>
<evidence type="ECO:0000313" key="2">
    <source>
        <dbReference type="Proteomes" id="UP000000789"/>
    </source>
</evidence>
<keyword evidence="2" id="KW-1185">Reference proteome</keyword>
<dbReference type="AlphaFoldDB" id="A9BGZ3"/>
<evidence type="ECO:0000313" key="1">
    <source>
        <dbReference type="EMBL" id="ABX32574.1"/>
    </source>
</evidence>
<dbReference type="eggNOG" id="ENOG503461N">
    <property type="taxonomic scope" value="Bacteria"/>
</dbReference>
<name>A9BGZ3_PETMO</name>
<sequence>MAIEYMNDSNLVHEDHLHPEVILWVNFSEESKKEFLDKIKKQDEDLAQDISEHLSQFKIEEEVVPVNLPLDVDTEEEFDKFMYFLGELAEIVDLKAYSVITEVSLADEESEKEDFEDLYNFPAIFSEEKEGSCYLTVFDWDLKEMEEYSGKFEKNEKDIEGLRFPFFQS</sequence>
<dbReference type="STRING" id="403833.Pmob_1887"/>
<reference evidence="1" key="1">
    <citation type="submission" date="2007-11" db="EMBL/GenBank/DDBJ databases">
        <title>Complete sequence of Petroga mobilis SJ95.</title>
        <authorList>
            <consortium name="US DOE Joint Genome Institute"/>
            <person name="Copeland A."/>
            <person name="Lucas S."/>
            <person name="Lapidus A."/>
            <person name="Barry K."/>
            <person name="Glavina del Rio T."/>
            <person name="Dalin E."/>
            <person name="Tice H."/>
            <person name="Pitluck S."/>
            <person name="Meincke L."/>
            <person name="Brettin T."/>
            <person name="Bruce D."/>
            <person name="Detter J.C."/>
            <person name="Han C."/>
            <person name="Kuske C.R."/>
            <person name="Schmutz J."/>
            <person name="Larimer F."/>
            <person name="Land M."/>
            <person name="Hauser L."/>
            <person name="Kyrpides N."/>
            <person name="Mikhailova N."/>
            <person name="Noll K."/>
            <person name="Richardson P."/>
        </authorList>
    </citation>
    <scope>NUCLEOTIDE SEQUENCE [LARGE SCALE GENOMIC DNA]</scope>
    <source>
        <strain evidence="1">SJ95</strain>
    </source>
</reference>
<organism evidence="1 2">
    <name type="scientific">Petrotoga mobilis (strain DSM 10674 / SJ95)</name>
    <dbReference type="NCBI Taxonomy" id="403833"/>
    <lineage>
        <taxon>Bacteria</taxon>
        <taxon>Thermotogati</taxon>
        <taxon>Thermotogota</taxon>
        <taxon>Thermotogae</taxon>
        <taxon>Petrotogales</taxon>
        <taxon>Petrotogaceae</taxon>
        <taxon>Petrotoga</taxon>
    </lineage>
</organism>
<dbReference type="HOGENOM" id="CLU_1577039_0_0_0"/>
<dbReference type="EMBL" id="CP000879">
    <property type="protein sequence ID" value="ABX32574.1"/>
    <property type="molecule type" value="Genomic_DNA"/>
</dbReference>
<proteinExistence type="predicted"/>
<dbReference type="Proteomes" id="UP000000789">
    <property type="component" value="Chromosome"/>
</dbReference>
<protein>
    <submittedName>
        <fullName evidence="1">Uncharacterized protein</fullName>
    </submittedName>
</protein>